<proteinExistence type="predicted"/>
<feature type="compositionally biased region" description="Pro residues" evidence="7">
    <location>
        <begin position="237"/>
        <end position="254"/>
    </location>
</feature>
<dbReference type="GO" id="GO:0008270">
    <property type="term" value="F:zinc ion binding"/>
    <property type="evidence" value="ECO:0007669"/>
    <property type="project" value="UniProtKB-KW"/>
</dbReference>
<dbReference type="AlphaFoldDB" id="A0A4U1EVF5"/>
<name>A0A4U1EVF5_MONMO</name>
<comment type="caution">
    <text evidence="9">The sequence shown here is derived from an EMBL/GenBank/DDBJ whole genome shotgun (WGS) entry which is preliminary data.</text>
</comment>
<sequence>LAFSRFHIVVQLDGSVLVPKPVTVYLISVCTPPNIVSFLCFQFVGEDLGTIPGQKLCVSGVKFHQHSGGNLFRRDRGKAFMRSHIVHASKNSFTCQEAGKDFPGSSSLLQHQVTPQKDADCTAVFHSGQSLYKCHECGKDYSWMREALRRQSHWRKKTHACTKYGEFFRQNTQLTEHQTGHATEKDHECSKCKKAFSQRQCGAGRPLNQDPGKPHGGAFADRATRARGRTAHALLGPPHPARFPPPDPGDPLPAPFGNRRGPSLFPVSLQVQPPERALSAPALQDRNDPASPADLPELCLGHRGRIPSPADVARAPAGKGQNKRDRQMAPDNRREH</sequence>
<keyword evidence="1" id="KW-0479">Metal-binding</keyword>
<accession>A0A4U1EVF5</accession>
<dbReference type="PROSITE" id="PS50157">
    <property type="entry name" value="ZINC_FINGER_C2H2_2"/>
    <property type="match status" value="1"/>
</dbReference>
<dbReference type="SUPFAM" id="SSF57667">
    <property type="entry name" value="beta-beta-alpha zinc fingers"/>
    <property type="match status" value="2"/>
</dbReference>
<feature type="domain" description="C2H2-type" evidence="8">
    <location>
        <begin position="159"/>
        <end position="186"/>
    </location>
</feature>
<feature type="compositionally biased region" description="Basic and acidic residues" evidence="7">
    <location>
        <begin position="322"/>
        <end position="336"/>
    </location>
</feature>
<dbReference type="PANTHER" id="PTHR24377">
    <property type="entry name" value="IP01015P-RELATED"/>
    <property type="match status" value="1"/>
</dbReference>
<feature type="non-terminal residue" evidence="9">
    <location>
        <position position="1"/>
    </location>
</feature>
<feature type="region of interest" description="Disordered" evidence="7">
    <location>
        <begin position="232"/>
        <end position="336"/>
    </location>
</feature>
<reference evidence="10" key="1">
    <citation type="journal article" date="2019" name="IScience">
        <title>Narwhal Genome Reveals Long-Term Low Genetic Diversity despite Current Large Abundance Size.</title>
        <authorList>
            <person name="Westbury M.V."/>
            <person name="Petersen B."/>
            <person name="Garde E."/>
            <person name="Heide-Jorgensen M.P."/>
            <person name="Lorenzen E.D."/>
        </authorList>
    </citation>
    <scope>NUCLEOTIDE SEQUENCE [LARGE SCALE GENOMIC DNA]</scope>
</reference>
<dbReference type="InterPro" id="IPR036236">
    <property type="entry name" value="Znf_C2H2_sf"/>
</dbReference>
<evidence type="ECO:0000256" key="1">
    <source>
        <dbReference type="ARBA" id="ARBA00022723"/>
    </source>
</evidence>
<evidence type="ECO:0000256" key="6">
    <source>
        <dbReference type="PROSITE-ProRule" id="PRU00042"/>
    </source>
</evidence>
<keyword evidence="5" id="KW-0539">Nucleus</keyword>
<evidence type="ECO:0000256" key="4">
    <source>
        <dbReference type="ARBA" id="ARBA00022833"/>
    </source>
</evidence>
<keyword evidence="3 6" id="KW-0863">Zinc-finger</keyword>
<organism evidence="9 10">
    <name type="scientific">Monodon monoceros</name>
    <name type="common">Narwhal</name>
    <name type="synonym">Ceratodon monodon</name>
    <dbReference type="NCBI Taxonomy" id="40151"/>
    <lineage>
        <taxon>Eukaryota</taxon>
        <taxon>Metazoa</taxon>
        <taxon>Chordata</taxon>
        <taxon>Craniata</taxon>
        <taxon>Vertebrata</taxon>
        <taxon>Euteleostomi</taxon>
        <taxon>Mammalia</taxon>
        <taxon>Eutheria</taxon>
        <taxon>Laurasiatheria</taxon>
        <taxon>Artiodactyla</taxon>
        <taxon>Whippomorpha</taxon>
        <taxon>Cetacea</taxon>
        <taxon>Odontoceti</taxon>
        <taxon>Monodontidae</taxon>
        <taxon>Monodon</taxon>
    </lineage>
</organism>
<evidence type="ECO:0000313" key="10">
    <source>
        <dbReference type="Proteomes" id="UP000308365"/>
    </source>
</evidence>
<protein>
    <recommendedName>
        <fullName evidence="8">C2H2-type domain-containing protein</fullName>
    </recommendedName>
</protein>
<dbReference type="Proteomes" id="UP000308365">
    <property type="component" value="Unassembled WGS sequence"/>
</dbReference>
<evidence type="ECO:0000256" key="5">
    <source>
        <dbReference type="ARBA" id="ARBA00023242"/>
    </source>
</evidence>
<evidence type="ECO:0000256" key="2">
    <source>
        <dbReference type="ARBA" id="ARBA00022737"/>
    </source>
</evidence>
<evidence type="ECO:0000313" key="9">
    <source>
        <dbReference type="EMBL" id="TKC40694.1"/>
    </source>
</evidence>
<dbReference type="InterPro" id="IPR050826">
    <property type="entry name" value="Krueppel_C2H2_ZnFinger"/>
</dbReference>
<dbReference type="Gene3D" id="3.30.160.60">
    <property type="entry name" value="Classic Zinc Finger"/>
    <property type="match status" value="2"/>
</dbReference>
<gene>
    <name evidence="9" type="ORF">EI555_007962</name>
</gene>
<keyword evidence="4" id="KW-0862">Zinc</keyword>
<dbReference type="InterPro" id="IPR013087">
    <property type="entry name" value="Znf_C2H2_type"/>
</dbReference>
<evidence type="ECO:0000256" key="7">
    <source>
        <dbReference type="SAM" id="MobiDB-lite"/>
    </source>
</evidence>
<dbReference type="EMBL" id="RWIC01000720">
    <property type="protein sequence ID" value="TKC40694.1"/>
    <property type="molecule type" value="Genomic_DNA"/>
</dbReference>
<feature type="region of interest" description="Disordered" evidence="7">
    <location>
        <begin position="200"/>
        <end position="220"/>
    </location>
</feature>
<evidence type="ECO:0000259" key="8">
    <source>
        <dbReference type="PROSITE" id="PS50157"/>
    </source>
</evidence>
<keyword evidence="2" id="KW-0677">Repeat</keyword>
<evidence type="ECO:0000256" key="3">
    <source>
        <dbReference type="ARBA" id="ARBA00022771"/>
    </source>
</evidence>